<evidence type="ECO:0000313" key="2">
    <source>
        <dbReference type="EMBL" id="AGF58335.1"/>
    </source>
</evidence>
<dbReference type="PATRIC" id="fig|931276.5.peg.4618"/>
<dbReference type="eggNOG" id="COG2747">
    <property type="taxonomic scope" value="Bacteria"/>
</dbReference>
<dbReference type="AlphaFoldDB" id="M1LYJ1"/>
<dbReference type="Pfam" id="PF04316">
    <property type="entry name" value="FlgM"/>
    <property type="match status" value="1"/>
</dbReference>
<evidence type="ECO:0000313" key="3">
    <source>
        <dbReference type="Proteomes" id="UP000011728"/>
    </source>
</evidence>
<dbReference type="InterPro" id="IPR035890">
    <property type="entry name" value="Anti-sigma-28_factor_FlgM_sf"/>
</dbReference>
<accession>M1LYJ1</accession>
<proteinExistence type="predicted"/>
<feature type="domain" description="Anti-sigma-28 factor FlgM C-terminal" evidence="1">
    <location>
        <begin position="33"/>
        <end position="84"/>
    </location>
</feature>
<organism evidence="2 3">
    <name type="scientific">Clostridium saccharoperbutylacetonicum N1-4(HMT)</name>
    <dbReference type="NCBI Taxonomy" id="931276"/>
    <lineage>
        <taxon>Bacteria</taxon>
        <taxon>Bacillati</taxon>
        <taxon>Bacillota</taxon>
        <taxon>Clostridia</taxon>
        <taxon>Eubacteriales</taxon>
        <taxon>Clostridiaceae</taxon>
        <taxon>Clostridium</taxon>
    </lineage>
</organism>
<evidence type="ECO:0000259" key="1">
    <source>
        <dbReference type="Pfam" id="PF04316"/>
    </source>
</evidence>
<dbReference type="SUPFAM" id="SSF101498">
    <property type="entry name" value="Anti-sigma factor FlgM"/>
    <property type="match status" value="1"/>
</dbReference>
<dbReference type="OrthoDB" id="2112800at2"/>
<dbReference type="STRING" id="36745.CLSAP_43530"/>
<gene>
    <name evidence="2" type="ORF">Cspa_c45820</name>
</gene>
<name>M1LYJ1_9CLOT</name>
<dbReference type="InterPro" id="IPR031316">
    <property type="entry name" value="FlgM_C"/>
</dbReference>
<keyword evidence="3" id="KW-1185">Reference proteome</keyword>
<dbReference type="HOGENOM" id="CLU_169011_1_0_9"/>
<dbReference type="RefSeq" id="WP_015394646.1">
    <property type="nucleotide sequence ID" value="NC_020291.1"/>
</dbReference>
<dbReference type="Proteomes" id="UP000011728">
    <property type="component" value="Chromosome"/>
</dbReference>
<dbReference type="EMBL" id="CP004121">
    <property type="protein sequence ID" value="AGF58335.1"/>
    <property type="molecule type" value="Genomic_DNA"/>
</dbReference>
<protein>
    <submittedName>
        <fullName evidence="2">Anti-sigma-28 factor, FlgM family</fullName>
    </submittedName>
</protein>
<sequence>MSIDRISRSAYINAYNSNSGKNVDKVTKTRNVDTIEISDLGKSLKNYSLENNAANIKKITEIKNRIDSGTYSIDARLTAKSLLNAMKEQNE</sequence>
<dbReference type="KEGG" id="csr:Cspa_c45820"/>
<reference evidence="2 3" key="1">
    <citation type="submission" date="2013-02" db="EMBL/GenBank/DDBJ databases">
        <title>Genome sequence of Clostridium saccharoperbutylacetonicum N1-4(HMT).</title>
        <authorList>
            <person name="Poehlein A."/>
            <person name="Daniel R."/>
        </authorList>
    </citation>
    <scope>NUCLEOTIDE SEQUENCE [LARGE SCALE GENOMIC DNA]</scope>
    <source>
        <strain evidence="3">N1-4(HMT)</strain>
    </source>
</reference>